<dbReference type="AlphaFoldDB" id="A0A9X2KTJ3"/>
<dbReference type="EMBL" id="JAMFTH010000001">
    <property type="protein sequence ID" value="MCP8899339.1"/>
    <property type="molecule type" value="Genomic_DNA"/>
</dbReference>
<evidence type="ECO:0000313" key="6">
    <source>
        <dbReference type="EMBL" id="MCP8899339.1"/>
    </source>
</evidence>
<protein>
    <recommendedName>
        <fullName evidence="3">Recombination-associated protein RdgC</fullName>
    </recommendedName>
</protein>
<evidence type="ECO:0000256" key="1">
    <source>
        <dbReference type="ARBA" id="ARBA00004453"/>
    </source>
</evidence>
<reference evidence="6" key="2">
    <citation type="submission" date="2023-01" db="EMBL/GenBank/DDBJ databases">
        <title>Gilvimarinus xylanilyticus HB14 isolated from Caulerpa lentillifera aquaculture base in Hainan, China.</title>
        <authorList>
            <person name="Zhang Y.-J."/>
        </authorList>
    </citation>
    <scope>NUCLEOTIDE SEQUENCE</scope>
    <source>
        <strain evidence="6">HB14</strain>
    </source>
</reference>
<dbReference type="PANTHER" id="PTHR38103">
    <property type="entry name" value="RECOMBINATION-ASSOCIATED PROTEIN RDGC"/>
    <property type="match status" value="1"/>
</dbReference>
<comment type="caution">
    <text evidence="6">The sequence shown here is derived from an EMBL/GenBank/DDBJ whole genome shotgun (WGS) entry which is preliminary data.</text>
</comment>
<dbReference type="RefSeq" id="WP_253967590.1">
    <property type="nucleotide sequence ID" value="NZ_JAMFTH010000001.1"/>
</dbReference>
<evidence type="ECO:0000256" key="5">
    <source>
        <dbReference type="ARBA" id="ARBA00023172"/>
    </source>
</evidence>
<evidence type="ECO:0000256" key="3">
    <source>
        <dbReference type="ARBA" id="ARBA00022296"/>
    </source>
</evidence>
<dbReference type="Pfam" id="PF04381">
    <property type="entry name" value="RdgC"/>
    <property type="match status" value="1"/>
</dbReference>
<keyword evidence="7" id="KW-1185">Reference proteome</keyword>
<organism evidence="6 7">
    <name type="scientific">Gilvimarinus xylanilyticus</name>
    <dbReference type="NCBI Taxonomy" id="2944139"/>
    <lineage>
        <taxon>Bacteria</taxon>
        <taxon>Pseudomonadati</taxon>
        <taxon>Pseudomonadota</taxon>
        <taxon>Gammaproteobacteria</taxon>
        <taxon>Cellvibrionales</taxon>
        <taxon>Cellvibrionaceae</taxon>
        <taxon>Gilvimarinus</taxon>
    </lineage>
</organism>
<gene>
    <name evidence="6" type="primary">rdgC</name>
    <name evidence="6" type="ORF">M6D89_08535</name>
</gene>
<dbReference type="NCBIfam" id="NF001462">
    <property type="entry name" value="PRK00321.1-3"/>
    <property type="match status" value="1"/>
</dbReference>
<dbReference type="GO" id="GO:0000018">
    <property type="term" value="P:regulation of DNA recombination"/>
    <property type="evidence" value="ECO:0007669"/>
    <property type="project" value="TreeGrafter"/>
</dbReference>
<dbReference type="NCBIfam" id="NF001464">
    <property type="entry name" value="PRK00321.1-5"/>
    <property type="match status" value="1"/>
</dbReference>
<dbReference type="GO" id="GO:0043590">
    <property type="term" value="C:bacterial nucleoid"/>
    <property type="evidence" value="ECO:0007669"/>
    <property type="project" value="TreeGrafter"/>
</dbReference>
<evidence type="ECO:0000256" key="2">
    <source>
        <dbReference type="ARBA" id="ARBA00008657"/>
    </source>
</evidence>
<evidence type="ECO:0000313" key="7">
    <source>
        <dbReference type="Proteomes" id="UP001139319"/>
    </source>
</evidence>
<dbReference type="GO" id="GO:0006310">
    <property type="term" value="P:DNA recombination"/>
    <property type="evidence" value="ECO:0007669"/>
    <property type="project" value="UniProtKB-KW"/>
</dbReference>
<evidence type="ECO:0000256" key="4">
    <source>
        <dbReference type="ARBA" id="ARBA00022490"/>
    </source>
</evidence>
<comment type="subcellular location">
    <subcellularLocation>
        <location evidence="1">Cytoplasm</location>
        <location evidence="1">Nucleoid</location>
    </subcellularLocation>
</comment>
<proteinExistence type="inferred from homology"/>
<keyword evidence="4" id="KW-0963">Cytoplasm</keyword>
<dbReference type="GO" id="GO:0003690">
    <property type="term" value="F:double-stranded DNA binding"/>
    <property type="evidence" value="ECO:0007669"/>
    <property type="project" value="TreeGrafter"/>
</dbReference>
<reference evidence="6" key="1">
    <citation type="submission" date="2022-05" db="EMBL/GenBank/DDBJ databases">
        <authorList>
            <person name="Sun H.-N."/>
        </authorList>
    </citation>
    <scope>NUCLEOTIDE SEQUENCE</scope>
    <source>
        <strain evidence="6">HB14</strain>
    </source>
</reference>
<name>A0A9X2KTJ3_9GAMM</name>
<accession>A0A9X2KTJ3</accession>
<keyword evidence="5" id="KW-0233">DNA recombination</keyword>
<dbReference type="PANTHER" id="PTHR38103:SF1">
    <property type="entry name" value="RECOMBINATION-ASSOCIATED PROTEIN RDGC"/>
    <property type="match status" value="1"/>
</dbReference>
<sequence length="301" mass="33567">MWYKNLRIFRLGEAFELTPEQLAEKLEPASFIPCGKMEVSRYGWVSPLGPEGVSLTHGAGGYIALCAKKQDKILPAGVIKEQLEEKVRDIRAKEHRPVGRKERDTLKDEITFSLLPQAFTKSSLCHGFIDTRNHLLVVDCASANKAEEFTSALRDALGSLQATPLNPKQPASSVMTNWLKTGQPEGEFTLGDECELIASKDERVIRGKKLDLLDDQITQHLDTGMFASKLAVSWKETVNCVIDDQFTFKRVKFSDELLERAGDRNPETLAEQFDNEFAIMTLELSAFIQAALNAFGGEDTV</sequence>
<comment type="similarity">
    <text evidence="2">Belongs to the RdgC family.</text>
</comment>
<dbReference type="InterPro" id="IPR007476">
    <property type="entry name" value="RdgC"/>
</dbReference>
<dbReference type="Proteomes" id="UP001139319">
    <property type="component" value="Unassembled WGS sequence"/>
</dbReference>